<accession>A0A059BQY0</accession>
<gene>
    <name evidence="2" type="ORF">EUGRSUZ_F02199</name>
</gene>
<dbReference type="eggNOG" id="ENOG502QVJT">
    <property type="taxonomic scope" value="Eukaryota"/>
</dbReference>
<feature type="region of interest" description="Disordered" evidence="1">
    <location>
        <begin position="356"/>
        <end position="376"/>
    </location>
</feature>
<name>A0A059BQY0_EUCGR</name>
<organism evidence="2">
    <name type="scientific">Eucalyptus grandis</name>
    <name type="common">Flooded gum</name>
    <dbReference type="NCBI Taxonomy" id="71139"/>
    <lineage>
        <taxon>Eukaryota</taxon>
        <taxon>Viridiplantae</taxon>
        <taxon>Streptophyta</taxon>
        <taxon>Embryophyta</taxon>
        <taxon>Tracheophyta</taxon>
        <taxon>Spermatophyta</taxon>
        <taxon>Magnoliopsida</taxon>
        <taxon>eudicotyledons</taxon>
        <taxon>Gunneridae</taxon>
        <taxon>Pentapetalae</taxon>
        <taxon>rosids</taxon>
        <taxon>malvids</taxon>
        <taxon>Myrtales</taxon>
        <taxon>Myrtaceae</taxon>
        <taxon>Myrtoideae</taxon>
        <taxon>Eucalypteae</taxon>
        <taxon>Eucalyptus</taxon>
    </lineage>
</organism>
<dbReference type="PANTHER" id="PTHR31317">
    <property type="entry name" value="OS08G0163500 PROTEIN"/>
    <property type="match status" value="1"/>
</dbReference>
<dbReference type="FunCoup" id="A0A059BQY0">
    <property type="interactions" value="196"/>
</dbReference>
<dbReference type="Gramene" id="KCW68587">
    <property type="protein sequence ID" value="KCW68587"/>
    <property type="gene ID" value="EUGRSUZ_F02199"/>
</dbReference>
<sequence>MDPCPFVRLTVGSLALKIPVAAKPARSAVHPSSTPCFCKIKLKSFPLQTALVPHLPPDAAHPTDGPASPPGVVVVGGGGGGGGATFHLSKADLDRLAGKSIFSGKVCLKVSVFTGRRGATCGVSSGRLLGKVSVPLDLAGAESRACVFHSGWINVGKDTKGSSSAQFHLTVKAEPDPRFVFQFDGEPECSPQVFQIQGNIRQPVFTCEFSFRSHNGDHHAQRSRSLPSESSCSRNWLSSFGSEREKPGRERKGWSITVHDLSGSPVATASMVTPFVASPGSDRVSRSNPGSWLILRPGDGTWKPWGRLEAWRERGGSDSLGCRFEIIPDSAGAGAGVVVSESTLSSKSGGRFQIDLGSNGGNGRATPGSAGSPACSPRSSGDFGHGLWPYCMYRGFVMAAGVEGEGKCSKPTVEVSVQHVGCTEDAAAFVALAAAVDLSMDACMLFTQRLRKELCHTADSSSSF</sequence>
<dbReference type="AlphaFoldDB" id="A0A059BQY0"/>
<dbReference type="Pfam" id="PF06219">
    <property type="entry name" value="DUF1005"/>
    <property type="match status" value="1"/>
</dbReference>
<dbReference type="PANTHER" id="PTHR31317:SF3">
    <property type="entry name" value="OS07G0133500 PROTEIN"/>
    <property type="match status" value="1"/>
</dbReference>
<dbReference type="STRING" id="71139.A0A059BQY0"/>
<evidence type="ECO:0008006" key="3">
    <source>
        <dbReference type="Google" id="ProtNLM"/>
    </source>
</evidence>
<evidence type="ECO:0000313" key="2">
    <source>
        <dbReference type="EMBL" id="KCW68587.1"/>
    </source>
</evidence>
<dbReference type="InterPro" id="IPR010410">
    <property type="entry name" value="DUF1005"/>
</dbReference>
<proteinExistence type="predicted"/>
<dbReference type="OMA" id="AERKCSK"/>
<protein>
    <recommendedName>
        <fullName evidence="3">Formin-like protein 18</fullName>
    </recommendedName>
</protein>
<reference evidence="2" key="1">
    <citation type="submission" date="2013-07" db="EMBL/GenBank/DDBJ databases">
        <title>The genome of Eucalyptus grandis.</title>
        <authorList>
            <person name="Schmutz J."/>
            <person name="Hayes R."/>
            <person name="Myburg A."/>
            <person name="Tuskan G."/>
            <person name="Grattapaglia D."/>
            <person name="Rokhsar D.S."/>
        </authorList>
    </citation>
    <scope>NUCLEOTIDE SEQUENCE</scope>
    <source>
        <tissue evidence="2">Leaf extractions</tissue>
    </source>
</reference>
<dbReference type="InParanoid" id="A0A059BQY0"/>
<dbReference type="EMBL" id="KK198758">
    <property type="protein sequence ID" value="KCW68587.1"/>
    <property type="molecule type" value="Genomic_DNA"/>
</dbReference>
<evidence type="ECO:0000256" key="1">
    <source>
        <dbReference type="SAM" id="MobiDB-lite"/>
    </source>
</evidence>